<accession>V4LHW2</accession>
<dbReference type="InterPro" id="IPR014729">
    <property type="entry name" value="Rossmann-like_a/b/a_fold"/>
</dbReference>
<evidence type="ECO:0000256" key="4">
    <source>
        <dbReference type="ARBA" id="ARBA00022598"/>
    </source>
</evidence>
<evidence type="ECO:0000256" key="11">
    <source>
        <dbReference type="RuleBase" id="RU363036"/>
    </source>
</evidence>
<dbReference type="GO" id="GO:0009791">
    <property type="term" value="P:post-embryonic development"/>
    <property type="evidence" value="ECO:0007669"/>
    <property type="project" value="UniProtKB-ARBA"/>
</dbReference>
<dbReference type="STRING" id="72664.V4LHW2"/>
<dbReference type="OMA" id="GWGQFKP"/>
<dbReference type="InterPro" id="IPR002306">
    <property type="entry name" value="Trp-tRNA-ligase"/>
</dbReference>
<dbReference type="Proteomes" id="UP000030689">
    <property type="component" value="Unassembled WGS sequence"/>
</dbReference>
<evidence type="ECO:0000256" key="3">
    <source>
        <dbReference type="ARBA" id="ARBA00013161"/>
    </source>
</evidence>
<sequence length="398" mass="44052">MAHATTLSHSLIASSSRFSRLRSTTTFLRNPLTGKSFRCCCSAAATTDESSPSVRERVVSGVQPTGSIHLGNYLGAIKNWVALQDTYETLFIVVDDHATTQPYDPQQLRKATRDTAALYLACGVDISKSSVFVQSHVPAHMELMWLLSSSTPIGWLQKMTQFKEKSRKEGAENAAVSLFTYPVLMASDILLYQAEYVPVGEDQKQHLELTRDLAQRVNHLYGGRKWKKLGGRGGSLFKIPEPLIPPVGARVMSLTDGLSKMSKSAPSDQSRINLLDSKDLIADKIKRCKTDSFAGLEFDNAERPECNNLLSVYQIVSGKTKEEVMEECKDMSWGTFKPLLADALIEHLSPVQVRYQEITAETGYLDKVLSEGADRATEIAVPTVRNLRQAMGFLILDS</sequence>
<dbReference type="AlphaFoldDB" id="V4LHW2"/>
<dbReference type="GO" id="GO:0048608">
    <property type="term" value="P:reproductive structure development"/>
    <property type="evidence" value="ECO:0007669"/>
    <property type="project" value="UniProtKB-ARBA"/>
</dbReference>
<dbReference type="GO" id="GO:0004830">
    <property type="term" value="F:tryptophan-tRNA ligase activity"/>
    <property type="evidence" value="ECO:0007669"/>
    <property type="project" value="UniProtKB-EC"/>
</dbReference>
<evidence type="ECO:0000256" key="9">
    <source>
        <dbReference type="ARBA" id="ARBA00030268"/>
    </source>
</evidence>
<dbReference type="GO" id="GO:0005524">
    <property type="term" value="F:ATP binding"/>
    <property type="evidence" value="ECO:0007669"/>
    <property type="project" value="UniProtKB-KW"/>
</dbReference>
<dbReference type="KEGG" id="eus:EUTSA_v10002003mg"/>
<dbReference type="InterPro" id="IPR001412">
    <property type="entry name" value="aa-tRNA-synth_I_CS"/>
</dbReference>
<keyword evidence="13" id="KW-1185">Reference proteome</keyword>
<comment type="catalytic activity">
    <reaction evidence="10">
        <text>tRNA(Trp) + L-tryptophan + ATP = L-tryptophyl-tRNA(Trp) + AMP + diphosphate + H(+)</text>
        <dbReference type="Rhea" id="RHEA:24080"/>
        <dbReference type="Rhea" id="RHEA-COMP:9671"/>
        <dbReference type="Rhea" id="RHEA-COMP:9705"/>
        <dbReference type="ChEBI" id="CHEBI:15378"/>
        <dbReference type="ChEBI" id="CHEBI:30616"/>
        <dbReference type="ChEBI" id="CHEBI:33019"/>
        <dbReference type="ChEBI" id="CHEBI:57912"/>
        <dbReference type="ChEBI" id="CHEBI:78442"/>
        <dbReference type="ChEBI" id="CHEBI:78535"/>
        <dbReference type="ChEBI" id="CHEBI:456215"/>
        <dbReference type="EC" id="6.1.1.2"/>
    </reaction>
</comment>
<evidence type="ECO:0000256" key="7">
    <source>
        <dbReference type="ARBA" id="ARBA00022917"/>
    </source>
</evidence>
<evidence type="ECO:0000256" key="2">
    <source>
        <dbReference type="ARBA" id="ARBA00005594"/>
    </source>
</evidence>
<evidence type="ECO:0000256" key="6">
    <source>
        <dbReference type="ARBA" id="ARBA00022840"/>
    </source>
</evidence>
<evidence type="ECO:0000313" key="13">
    <source>
        <dbReference type="Proteomes" id="UP000030689"/>
    </source>
</evidence>
<dbReference type="EMBL" id="KI517398">
    <property type="protein sequence ID" value="ESQ50105.1"/>
    <property type="molecule type" value="Genomic_DNA"/>
</dbReference>
<dbReference type="PROSITE" id="PS00178">
    <property type="entry name" value="AA_TRNA_LIGASE_I"/>
    <property type="match status" value="1"/>
</dbReference>
<dbReference type="Gramene" id="ESQ50105">
    <property type="protein sequence ID" value="ESQ50105"/>
    <property type="gene ID" value="EUTSA_v10002003mg"/>
</dbReference>
<dbReference type="SUPFAM" id="SSF52374">
    <property type="entry name" value="Nucleotidylyl transferase"/>
    <property type="match status" value="1"/>
</dbReference>
<keyword evidence="6 11" id="KW-0067">ATP-binding</keyword>
<evidence type="ECO:0000313" key="12">
    <source>
        <dbReference type="EMBL" id="ESQ50105.1"/>
    </source>
</evidence>
<dbReference type="NCBIfam" id="TIGR00233">
    <property type="entry name" value="trpS"/>
    <property type="match status" value="1"/>
</dbReference>
<dbReference type="PANTHER" id="PTHR43766:SF1">
    <property type="entry name" value="TRYPTOPHAN--TRNA LIGASE, MITOCHONDRIAL"/>
    <property type="match status" value="1"/>
</dbReference>
<evidence type="ECO:0000256" key="10">
    <source>
        <dbReference type="ARBA" id="ARBA00049929"/>
    </source>
</evidence>
<comment type="similarity">
    <text evidence="2 11">Belongs to the class-I aminoacyl-tRNA synthetase family.</text>
</comment>
<evidence type="ECO:0000256" key="1">
    <source>
        <dbReference type="ARBA" id="ARBA00004173"/>
    </source>
</evidence>
<dbReference type="InterPro" id="IPR024109">
    <property type="entry name" value="Trp-tRNA-ligase_bac-type"/>
</dbReference>
<keyword evidence="5 11" id="KW-0547">Nucleotide-binding</keyword>
<keyword evidence="8 11" id="KW-0030">Aminoacyl-tRNA synthetase</keyword>
<dbReference type="GO" id="GO:0006436">
    <property type="term" value="P:tryptophanyl-tRNA aminoacylation"/>
    <property type="evidence" value="ECO:0007669"/>
    <property type="project" value="InterPro"/>
</dbReference>
<dbReference type="EC" id="6.1.1.2" evidence="3"/>
<dbReference type="GO" id="GO:0005739">
    <property type="term" value="C:mitochondrion"/>
    <property type="evidence" value="ECO:0007669"/>
    <property type="project" value="UniProtKB-SubCell"/>
</dbReference>
<dbReference type="Gene3D" id="1.10.240.10">
    <property type="entry name" value="Tyrosyl-Transfer RNA Synthetase"/>
    <property type="match status" value="1"/>
</dbReference>
<reference evidence="12 13" key="1">
    <citation type="journal article" date="2013" name="Front. Plant Sci.">
        <title>The Reference Genome of the Halophytic Plant Eutrema salsugineum.</title>
        <authorList>
            <person name="Yang R."/>
            <person name="Jarvis D.E."/>
            <person name="Chen H."/>
            <person name="Beilstein M.A."/>
            <person name="Grimwood J."/>
            <person name="Jenkins J."/>
            <person name="Shu S."/>
            <person name="Prochnik S."/>
            <person name="Xin M."/>
            <person name="Ma C."/>
            <person name="Schmutz J."/>
            <person name="Wing R.A."/>
            <person name="Mitchell-Olds T."/>
            <person name="Schumaker K.S."/>
            <person name="Wang X."/>
        </authorList>
    </citation>
    <scope>NUCLEOTIDE SEQUENCE [LARGE SCALE GENOMIC DNA]</scope>
</reference>
<dbReference type="Pfam" id="PF00579">
    <property type="entry name" value="tRNA-synt_1b"/>
    <property type="match status" value="1"/>
</dbReference>
<dbReference type="FunFam" id="1.10.240.10:FF:000002">
    <property type="entry name" value="Tryptophan--tRNA ligase"/>
    <property type="match status" value="1"/>
</dbReference>
<organism evidence="12 13">
    <name type="scientific">Eutrema salsugineum</name>
    <name type="common">Saltwater cress</name>
    <name type="synonym">Sisymbrium salsugineum</name>
    <dbReference type="NCBI Taxonomy" id="72664"/>
    <lineage>
        <taxon>Eukaryota</taxon>
        <taxon>Viridiplantae</taxon>
        <taxon>Streptophyta</taxon>
        <taxon>Embryophyta</taxon>
        <taxon>Tracheophyta</taxon>
        <taxon>Spermatophyta</taxon>
        <taxon>Magnoliopsida</taxon>
        <taxon>eudicotyledons</taxon>
        <taxon>Gunneridae</taxon>
        <taxon>Pentapetalae</taxon>
        <taxon>rosids</taxon>
        <taxon>malvids</taxon>
        <taxon>Brassicales</taxon>
        <taxon>Brassicaceae</taxon>
        <taxon>Eutremeae</taxon>
        <taxon>Eutrema</taxon>
    </lineage>
</organism>
<keyword evidence="7 11" id="KW-0648">Protein biosynthesis</keyword>
<comment type="subcellular location">
    <subcellularLocation>
        <location evidence="1">Mitochondrion</location>
    </subcellularLocation>
</comment>
<evidence type="ECO:0000256" key="8">
    <source>
        <dbReference type="ARBA" id="ARBA00023146"/>
    </source>
</evidence>
<dbReference type="CDD" id="cd00806">
    <property type="entry name" value="TrpRS_core"/>
    <property type="match status" value="1"/>
</dbReference>
<evidence type="ECO:0000256" key="5">
    <source>
        <dbReference type="ARBA" id="ARBA00022741"/>
    </source>
</evidence>
<proteinExistence type="inferred from homology"/>
<dbReference type="GO" id="GO:0009507">
    <property type="term" value="C:chloroplast"/>
    <property type="evidence" value="ECO:0007669"/>
    <property type="project" value="TreeGrafter"/>
</dbReference>
<dbReference type="Gene3D" id="3.40.50.620">
    <property type="entry name" value="HUPs"/>
    <property type="match status" value="1"/>
</dbReference>
<dbReference type="InterPro" id="IPR002305">
    <property type="entry name" value="aa-tRNA-synth_Ic"/>
</dbReference>
<dbReference type="eggNOG" id="KOG2713">
    <property type="taxonomic scope" value="Eukaryota"/>
</dbReference>
<keyword evidence="4 11" id="KW-0436">Ligase</keyword>
<gene>
    <name evidence="12" type="ORF">EUTSA_v10002003mg</name>
</gene>
<name>V4LHW2_EUTSA</name>
<dbReference type="OrthoDB" id="15808at2759"/>
<dbReference type="PANTHER" id="PTHR43766">
    <property type="entry name" value="TRYPTOPHAN--TRNA LIGASE, MITOCHONDRIAL"/>
    <property type="match status" value="1"/>
</dbReference>
<protein>
    <recommendedName>
        <fullName evidence="3">tryptophan--tRNA ligase</fullName>
        <ecNumber evidence="3">6.1.1.2</ecNumber>
    </recommendedName>
    <alternativeName>
        <fullName evidence="9">Tryptophanyl-tRNA synthetase</fullName>
    </alternativeName>
</protein>
<dbReference type="InterPro" id="IPR050203">
    <property type="entry name" value="Trp-tRNA_synthetase"/>
</dbReference>
<dbReference type="PRINTS" id="PR01039">
    <property type="entry name" value="TRNASYNTHTRP"/>
</dbReference>
<dbReference type="HAMAP" id="MF_00140_B">
    <property type="entry name" value="Trp_tRNA_synth_B"/>
    <property type="match status" value="1"/>
</dbReference>